<dbReference type="SMART" id="SM00052">
    <property type="entry name" value="EAL"/>
    <property type="match status" value="1"/>
</dbReference>
<dbReference type="InterPro" id="IPR050706">
    <property type="entry name" value="Cyclic-di-GMP_PDE-like"/>
</dbReference>
<dbReference type="PROSITE" id="PS50883">
    <property type="entry name" value="EAL"/>
    <property type="match status" value="1"/>
</dbReference>
<dbReference type="SUPFAM" id="SSF141868">
    <property type="entry name" value="EAL domain-like"/>
    <property type="match status" value="1"/>
</dbReference>
<proteinExistence type="predicted"/>
<gene>
    <name evidence="1" type="primary">yliE</name>
    <name evidence="1" type="ORF">FOBECEAA_00041</name>
</gene>
<sequence>MLVFFKKKFNGVFFIILVIFLAVGVFSRYIYFRDYERLFLDIQTDTKIFQITSYFDQIEREGDSLIDATFHLHNDVNISAALRHRLSKSPFISAVGWVAKDGRFFYYENSNGESYYQKKPNDLLLTSKGTPVTTTRYVARERPWYNLPDKTQKKWSGIYNCHGFPGRKCLSFTLKPDEKDSENFNIERILIDVNIEYLSDFLNSISKPDEVLFISGGGYIVASNERARDSVLIDEGMNDFKVFSDGASEFIGISKKLQKYPDLYVHYFINLNHLDFFSDLPFVVSLFTGVGCLLGLFFYMQRSSRKIEEGMELLARDIEATISSPEFNTSLLLRHDENITTRKIRCSIATLQQGIKENKRKLLSLVSFDAESGFYNKFIVIENNSRDYLAAGMLYFSGLEYVGLMYGSEKEKEITGIIQQKIKEKYSSFSDVMLINKNKYLLLCYDNVDVFTKKMSSLDFPQEVFCYRNMRLHTALYREAFNGKDVVRYADKLEIVLAGIREYPNSIAINCDEARVADADRKIWIARNIINALKNDEICVYYQPIVDLPTGKVLGAEALCRWNSPEKGFVPPAEFIPVAETCGLINELGYFVLKKSIHEFAIYKQRLGFSDKFILHINVSPWQLNEPLFYECVKELIESESLYPGQICIEITESVIGHVTDNFKNNLNLLRKYGVLLALDDFGCGLSNLKQLCDIAPDSIKVDKEFISGVPGHAEEILKFILALARTRNIPVIAEGVETQEGAQGLINIGITSAQGYLYQKPLPFSDWILNGDVCAK</sequence>
<keyword evidence="1" id="KW-0614">Plasmid</keyword>
<organism evidence="1">
    <name type="scientific">Escherichia coli</name>
    <dbReference type="NCBI Taxonomy" id="562"/>
    <lineage>
        <taxon>Bacteria</taxon>
        <taxon>Pseudomonadati</taxon>
        <taxon>Pseudomonadota</taxon>
        <taxon>Gammaproteobacteria</taxon>
        <taxon>Enterobacterales</taxon>
        <taxon>Enterobacteriaceae</taxon>
        <taxon>Escherichia</taxon>
    </lineage>
</organism>
<evidence type="ECO:0000313" key="1">
    <source>
        <dbReference type="EMBL" id="AWF75602.1"/>
    </source>
</evidence>
<dbReference type="InterPro" id="IPR035919">
    <property type="entry name" value="EAL_sf"/>
</dbReference>
<dbReference type="PANTHER" id="PTHR33121:SF81">
    <property type="entry name" value="CYCLIC DI-GMP PHOSPHODIESTERASE PDEB-RELATED"/>
    <property type="match status" value="1"/>
</dbReference>
<dbReference type="GO" id="GO:0071111">
    <property type="term" value="F:cyclic-guanylate-specific phosphodiesterase activity"/>
    <property type="evidence" value="ECO:0007669"/>
    <property type="project" value="UniProtKB-EC"/>
</dbReference>
<dbReference type="AlphaFoldDB" id="A0A2S1JBE7"/>
<protein>
    <submittedName>
        <fullName evidence="1">Cyclic di-GMP phosphodiesterase YliE</fullName>
        <ecNumber evidence="1">3.1.4.52</ecNumber>
    </submittedName>
</protein>
<dbReference type="RefSeq" id="WP_038989470.1">
    <property type="nucleotide sequence ID" value="NZ_AP027761.1"/>
</dbReference>
<dbReference type="Gene3D" id="3.20.20.450">
    <property type="entry name" value="EAL domain"/>
    <property type="match status" value="1"/>
</dbReference>
<dbReference type="Pfam" id="PF00563">
    <property type="entry name" value="EAL"/>
    <property type="match status" value="1"/>
</dbReference>
<dbReference type="PANTHER" id="PTHR33121">
    <property type="entry name" value="CYCLIC DI-GMP PHOSPHODIESTERASE PDEF"/>
    <property type="match status" value="1"/>
</dbReference>
<name>A0A2S1JBE7_ECOLX</name>
<geneLocation type="plasmid" evidence="1">
    <name>p1079-IncFIB-N</name>
</geneLocation>
<dbReference type="CDD" id="cd01948">
    <property type="entry name" value="EAL"/>
    <property type="match status" value="1"/>
</dbReference>
<dbReference type="EMBL" id="MG825383">
    <property type="protein sequence ID" value="AWF75602.1"/>
    <property type="molecule type" value="Genomic_DNA"/>
</dbReference>
<dbReference type="EC" id="3.1.4.52" evidence="1"/>
<dbReference type="InterPro" id="IPR001633">
    <property type="entry name" value="EAL_dom"/>
</dbReference>
<keyword evidence="1" id="KW-0378">Hydrolase</keyword>
<reference evidence="1" key="1">
    <citation type="submission" date="2018-01" db="EMBL/GenBank/DDBJ databases">
        <title>Prevalence of blaNDM and mcr-1 in Escherichia coli from food in China.</title>
        <authorList>
            <person name="Liu X."/>
            <person name="Li R."/>
            <person name="Chen S."/>
        </authorList>
    </citation>
    <scope>NUCLEOTIDE SEQUENCE</scope>
    <source>
        <strain evidence="1">1079</strain>
        <plasmid evidence="1">p1079-IncFIB-N</plasmid>
    </source>
</reference>
<accession>A0A2S1JBE7</accession>